<proteinExistence type="predicted"/>
<feature type="signal peptide" evidence="1">
    <location>
        <begin position="1"/>
        <end position="20"/>
    </location>
</feature>
<organism evidence="2">
    <name type="scientific">Pinctada fucata</name>
    <name type="common">Akoya pearl oyster</name>
    <name type="synonym">Pinctada imbricata fucata</name>
    <dbReference type="NCBI Taxonomy" id="50426"/>
    <lineage>
        <taxon>Eukaryota</taxon>
        <taxon>Metazoa</taxon>
        <taxon>Spiralia</taxon>
        <taxon>Lophotrochozoa</taxon>
        <taxon>Mollusca</taxon>
        <taxon>Bivalvia</taxon>
        <taxon>Autobranchia</taxon>
        <taxon>Pteriomorphia</taxon>
        <taxon>Pterioida</taxon>
        <taxon>Pterioidea</taxon>
        <taxon>Pteriidae</taxon>
        <taxon>Pinctada</taxon>
    </lineage>
</organism>
<evidence type="ECO:0000313" key="2">
    <source>
        <dbReference type="EMBL" id="JAS03298.1"/>
    </source>
</evidence>
<dbReference type="AlphaFoldDB" id="A0A194AM50"/>
<accession>A0A194AM50</accession>
<dbReference type="EMBL" id="GELH01000974">
    <property type="protein sequence ID" value="JAS03298.1"/>
    <property type="molecule type" value="Transcribed_RNA"/>
</dbReference>
<reference evidence="2" key="1">
    <citation type="submission" date="2016-03" db="EMBL/GenBank/DDBJ databases">
        <authorList>
            <person name="Ploux O."/>
        </authorList>
    </citation>
    <scope>NUCLEOTIDE SEQUENCE</scope>
    <source>
        <tissue evidence="2">Mantle</tissue>
    </source>
</reference>
<sequence>MKTACYLLLGVLTQSWHLFGQQLIPFNEKELENLATLEFNEIPRRIQIELLKEKKTGDSSHFCCAIDPNLSVGTILQSRIGTKTLIVSTKENHGSHGCGFFGSCSNGESVQYKQQLVTFIEHFMIPDKADCPDNRVVCCNNFIMVAQQCFNLSTVMSNTDFFKEVAAGKYNLPQPEIVG</sequence>
<dbReference type="EMBL" id="GELH01000973">
    <property type="protein sequence ID" value="JAS03299.1"/>
    <property type="molecule type" value="Transcribed_RNA"/>
</dbReference>
<feature type="chain" id="PRO_5013481106" evidence="1">
    <location>
        <begin position="21"/>
        <end position="179"/>
    </location>
</feature>
<keyword evidence="1" id="KW-0732">Signal</keyword>
<name>A0A194AM50_PINFU</name>
<protein>
    <submittedName>
        <fullName evidence="2">Uncharacterized protein</fullName>
    </submittedName>
</protein>
<evidence type="ECO:0000256" key="1">
    <source>
        <dbReference type="SAM" id="SignalP"/>
    </source>
</evidence>